<dbReference type="InterPro" id="IPR000233">
    <property type="entry name" value="Cadherin_Y-type_LIR"/>
</dbReference>
<dbReference type="InterPro" id="IPR009122">
    <property type="entry name" value="Desmosomal_cadherin"/>
</dbReference>
<protein>
    <recommendedName>
        <fullName evidence="17">Cadherin domain-containing protein</fullName>
    </recommendedName>
</protein>
<comment type="subcellular location">
    <subcellularLocation>
        <location evidence="1">Cell junction</location>
        <location evidence="1">Desmosome</location>
    </subcellularLocation>
    <subcellularLocation>
        <location evidence="13">Cell membrane</location>
        <topology evidence="13">Single-pass type I membrane protein</topology>
    </subcellularLocation>
</comment>
<dbReference type="PROSITE" id="PS50268">
    <property type="entry name" value="CADHERIN_2"/>
    <property type="match status" value="4"/>
</dbReference>
<keyword evidence="11" id="KW-0325">Glycoprotein</keyword>
<evidence type="ECO:0000256" key="15">
    <source>
        <dbReference type="SAM" id="MobiDB-lite"/>
    </source>
</evidence>
<evidence type="ECO:0000259" key="17">
    <source>
        <dbReference type="PROSITE" id="PS50268"/>
    </source>
</evidence>
<feature type="domain" description="Cadherin" evidence="17">
    <location>
        <begin position="92"/>
        <end position="175"/>
    </location>
</feature>
<evidence type="ECO:0000256" key="8">
    <source>
        <dbReference type="ARBA" id="ARBA00022949"/>
    </source>
</evidence>
<evidence type="ECO:0000256" key="5">
    <source>
        <dbReference type="ARBA" id="ARBA00022737"/>
    </source>
</evidence>
<dbReference type="PRINTS" id="PR01819">
    <property type="entry name" value="DESMOGLEIN"/>
</dbReference>
<dbReference type="FunFam" id="2.60.40.60:FF:000011">
    <property type="entry name" value="Cadherin 1"/>
    <property type="match status" value="1"/>
</dbReference>
<keyword evidence="5" id="KW-0677">Repeat</keyword>
<gene>
    <name evidence="18" type="primary">FLNA</name>
</gene>
<feature type="region of interest" description="Disordered" evidence="15">
    <location>
        <begin position="260"/>
        <end position="285"/>
    </location>
</feature>
<keyword evidence="6 12" id="KW-0106">Calcium</keyword>
<feature type="domain" description="Cadherin" evidence="17">
    <location>
        <begin position="286"/>
        <end position="400"/>
    </location>
</feature>
<accession>A0AAZ3NMA9</accession>
<dbReference type="SUPFAM" id="SSF49313">
    <property type="entry name" value="Cadherin-like"/>
    <property type="match status" value="5"/>
</dbReference>
<dbReference type="FunFam" id="2.60.40.60:FF:000068">
    <property type="entry name" value="Desmoglein 1"/>
    <property type="match status" value="1"/>
</dbReference>
<evidence type="ECO:0000256" key="10">
    <source>
        <dbReference type="ARBA" id="ARBA00023136"/>
    </source>
</evidence>
<dbReference type="InterPro" id="IPR020894">
    <property type="entry name" value="Cadherin_CS"/>
</dbReference>
<proteinExistence type="predicted"/>
<evidence type="ECO:0000256" key="1">
    <source>
        <dbReference type="ARBA" id="ARBA00004568"/>
    </source>
</evidence>
<reference evidence="18" key="2">
    <citation type="submission" date="2025-08" db="UniProtKB">
        <authorList>
            <consortium name="Ensembl"/>
        </authorList>
    </citation>
    <scope>IDENTIFICATION</scope>
</reference>
<feature type="domain" description="Cadherin" evidence="17">
    <location>
        <begin position="401"/>
        <end position="511"/>
    </location>
</feature>
<dbReference type="GO" id="GO:0005886">
    <property type="term" value="C:plasma membrane"/>
    <property type="evidence" value="ECO:0007669"/>
    <property type="project" value="UniProtKB-SubCell"/>
</dbReference>
<evidence type="ECO:0000256" key="4">
    <source>
        <dbReference type="ARBA" id="ARBA00022723"/>
    </source>
</evidence>
<evidence type="ECO:0000256" key="7">
    <source>
        <dbReference type="ARBA" id="ARBA00022889"/>
    </source>
</evidence>
<evidence type="ECO:0000256" key="14">
    <source>
        <dbReference type="RuleBase" id="RU004358"/>
    </source>
</evidence>
<dbReference type="GO" id="GO:0060027">
    <property type="term" value="P:convergent extension involved in gastrulation"/>
    <property type="evidence" value="ECO:0007669"/>
    <property type="project" value="UniProtKB-ARBA"/>
</dbReference>
<feature type="domain" description="Cadherin" evidence="17">
    <location>
        <begin position="182"/>
        <end position="285"/>
    </location>
</feature>
<evidence type="ECO:0000256" key="6">
    <source>
        <dbReference type="ARBA" id="ARBA00022837"/>
    </source>
</evidence>
<reference evidence="19" key="1">
    <citation type="journal article" date="2018" name="PLoS ONE">
        <title>Chinook salmon (Oncorhynchus tshawytscha) genome and transcriptome.</title>
        <authorList>
            <person name="Christensen K.A."/>
            <person name="Leong J.S."/>
            <person name="Sakhrani D."/>
            <person name="Biagi C.A."/>
            <person name="Minkley D.R."/>
            <person name="Withler R.E."/>
            <person name="Rondeau E.B."/>
            <person name="Koop B.F."/>
            <person name="Devlin R.H."/>
        </authorList>
    </citation>
    <scope>NUCLEOTIDE SEQUENCE [LARGE SCALE GENOMIC DNA]</scope>
</reference>
<dbReference type="FunFam" id="2.60.40.60:FF:000031">
    <property type="entry name" value="Cadherin 3"/>
    <property type="match status" value="1"/>
</dbReference>
<dbReference type="GO" id="GO:0007156">
    <property type="term" value="P:homophilic cell adhesion via plasma membrane adhesion molecules"/>
    <property type="evidence" value="ECO:0007669"/>
    <property type="project" value="InterPro"/>
</dbReference>
<feature type="transmembrane region" description="Helical" evidence="16">
    <location>
        <begin position="623"/>
        <end position="648"/>
    </location>
</feature>
<name>A0AAZ3NMA9_ONCTS</name>
<dbReference type="Gene3D" id="4.10.900.10">
    <property type="entry name" value="TCF3-CBD (Catenin binding domain)"/>
    <property type="match status" value="1"/>
</dbReference>
<dbReference type="FunFam" id="2.60.40.60:FF:000074">
    <property type="entry name" value="Desmoglein 4"/>
    <property type="match status" value="1"/>
</dbReference>
<dbReference type="InterPro" id="IPR050971">
    <property type="entry name" value="Cadherin-domain_protein"/>
</dbReference>
<sequence length="927" mass="100113">MDWKLRYTDLEKHNASNTLSLYLFSLSPPLKNMGCAQSLTIKYNSVLVSVAVVEARHSAGLRRHKREWIIPPQKLDENVDYTKKEFIAKIRSDSDDGTGNVQYSLTGVGASKPPYHLFRVNPDTGFVFITGILDRETIAMYNLSGTAMFLDGSEAEKNIDLRIQVVDQNDNPPIFGDINPGEVYELSPTGTSIMTLTATDADEPGNENSKIAYTIIKQEPPGESMFHITKDGVLKVKQPTLDREVQDWYMLTVKGTDLDGRPEGNTGTGTFRVNIKDVNDHPPTLEKDEYEGSIEENTENVEVMRFKAEDMDMENTPNWAAQFEIVKGNEAGYFSIETDPKTNEGVLILKKSVDYEDVKHLELGIAVANQAPPYNGSTGKPMKTYPVKIAVKNQPEGPRFDPKVKAIPISEGGDFNINKVIGSYHAIDGDTLMPAQNVRYAKGSDPDNWLTVDELTGDIKLNKMPDRESKFLVNGTYYAKVLCMTQDMPSKTATGMVAIQVEDLNDHCPMLTSKVQTMCMTADAITVTAVDKDAFPNGAPFTFTIIPEGTEGVWVVEHLNDTSTILRSQKDLWPGSYAVAMEIRDQQGHTCPDLQKLKVDVCTCADKGKACATRGVKGSTGAVLGPAAIGLLFLGLLTLLLIPLLLLFCTCGGAGGLPGGFTEMPFDAKSQLISYHTEGQGENTVRRGKKGVCACGVTDNLLSENHVQKDSMLVYDYEGQGSPVGSVGCCSLLESDNDLQFLNDLGPKFKTLAEVCRGERFQTEVSAPLPPRPIISMPTAASSVTTNVASRLVSAASVPLVQGGQVLQGGQAWLQQSSSLQQGGLSGSQSMLVMEGQGGISGGSGVQKGQGGVLGFSQGSMQRNGLSGSHRVLYTTEQSSAAESSAGSQSGIVELNGFSSKVRVGPASSSRKAVIEKRVVTNQSTSK</sequence>
<dbReference type="GO" id="GO:0030057">
    <property type="term" value="C:desmosome"/>
    <property type="evidence" value="ECO:0007669"/>
    <property type="project" value="UniProtKB-SubCell"/>
</dbReference>
<keyword evidence="4" id="KW-0479">Metal-binding</keyword>
<dbReference type="PROSITE" id="PS00232">
    <property type="entry name" value="CADHERIN_1"/>
    <property type="match status" value="2"/>
</dbReference>
<dbReference type="GO" id="GO:0005509">
    <property type="term" value="F:calcium ion binding"/>
    <property type="evidence" value="ECO:0007669"/>
    <property type="project" value="UniProtKB-UniRule"/>
</dbReference>
<evidence type="ECO:0000256" key="13">
    <source>
        <dbReference type="RuleBase" id="RU003318"/>
    </source>
</evidence>
<keyword evidence="19" id="KW-1185">Reference proteome</keyword>
<dbReference type="Ensembl" id="ENSOTST00005163451.1">
    <property type="protein sequence ID" value="ENSOTSP00005105452.1"/>
    <property type="gene ID" value="ENSOTSG00005011717.2"/>
</dbReference>
<dbReference type="Proteomes" id="UP000694402">
    <property type="component" value="Unassembled WGS sequence"/>
</dbReference>
<evidence type="ECO:0000256" key="11">
    <source>
        <dbReference type="ARBA" id="ARBA00023180"/>
    </source>
</evidence>
<evidence type="ECO:0000313" key="19">
    <source>
        <dbReference type="Proteomes" id="UP000694402"/>
    </source>
</evidence>
<evidence type="ECO:0000256" key="3">
    <source>
        <dbReference type="ARBA" id="ARBA00022692"/>
    </source>
</evidence>
<dbReference type="AlphaFoldDB" id="A0AAZ3NMA9"/>
<dbReference type="PANTHER" id="PTHR24025">
    <property type="entry name" value="DESMOGLEIN FAMILY MEMBER"/>
    <property type="match status" value="1"/>
</dbReference>
<dbReference type="PANTHER" id="PTHR24025:SF29">
    <property type="entry name" value="DESMOGLEIN-2-LIKE-RELATED"/>
    <property type="match status" value="1"/>
</dbReference>
<dbReference type="PRINTS" id="PR00205">
    <property type="entry name" value="CADHERIN"/>
</dbReference>
<dbReference type="CDD" id="cd11304">
    <property type="entry name" value="Cadherin_repeat"/>
    <property type="match status" value="4"/>
</dbReference>
<evidence type="ECO:0000256" key="9">
    <source>
        <dbReference type="ARBA" id="ARBA00022989"/>
    </source>
</evidence>
<dbReference type="InterPro" id="IPR015919">
    <property type="entry name" value="Cadherin-like_sf"/>
</dbReference>
<dbReference type="Gene3D" id="2.60.40.60">
    <property type="entry name" value="Cadherins"/>
    <property type="match status" value="5"/>
</dbReference>
<reference evidence="18" key="3">
    <citation type="submission" date="2025-09" db="UniProtKB">
        <authorList>
            <consortium name="Ensembl"/>
        </authorList>
    </citation>
    <scope>IDENTIFICATION</scope>
</reference>
<dbReference type="Pfam" id="PF00028">
    <property type="entry name" value="Cadherin"/>
    <property type="match status" value="4"/>
</dbReference>
<keyword evidence="8" id="KW-0965">Cell junction</keyword>
<keyword evidence="10 16" id="KW-0472">Membrane</keyword>
<dbReference type="GO" id="GO:0045216">
    <property type="term" value="P:cell-cell junction organization"/>
    <property type="evidence" value="ECO:0007669"/>
    <property type="project" value="UniProtKB-ARBA"/>
</dbReference>
<evidence type="ECO:0000313" key="18">
    <source>
        <dbReference type="Ensembl" id="ENSOTSP00005105452.1"/>
    </source>
</evidence>
<evidence type="ECO:0000256" key="12">
    <source>
        <dbReference type="PROSITE-ProRule" id="PRU00043"/>
    </source>
</evidence>
<keyword evidence="2" id="KW-1003">Cell membrane</keyword>
<keyword evidence="3 13" id="KW-0812">Transmembrane</keyword>
<comment type="function">
    <text evidence="14">A component of desmosome cell-cell junctions which are required for positive regulation of cellular adhesion. Involved in the interaction of plaque proteins and intermediate filaments mediating cell-cell adhesion.</text>
</comment>
<dbReference type="GO" id="GO:0055113">
    <property type="term" value="P:epiboly involved in gastrulation with mouth forming second"/>
    <property type="evidence" value="ECO:0007669"/>
    <property type="project" value="UniProtKB-ARBA"/>
</dbReference>
<dbReference type="Pfam" id="PF01049">
    <property type="entry name" value="CADH_Y-type_LIR"/>
    <property type="match status" value="1"/>
</dbReference>
<keyword evidence="7 13" id="KW-0130">Cell adhesion</keyword>
<organism evidence="18 19">
    <name type="scientific">Oncorhynchus tshawytscha</name>
    <name type="common">Chinook salmon</name>
    <name type="synonym">Salmo tshawytscha</name>
    <dbReference type="NCBI Taxonomy" id="74940"/>
    <lineage>
        <taxon>Eukaryota</taxon>
        <taxon>Metazoa</taxon>
        <taxon>Chordata</taxon>
        <taxon>Craniata</taxon>
        <taxon>Vertebrata</taxon>
        <taxon>Euteleostomi</taxon>
        <taxon>Actinopterygii</taxon>
        <taxon>Neopterygii</taxon>
        <taxon>Teleostei</taxon>
        <taxon>Protacanthopterygii</taxon>
        <taxon>Salmoniformes</taxon>
        <taxon>Salmonidae</taxon>
        <taxon>Salmoninae</taxon>
        <taxon>Oncorhynchus</taxon>
    </lineage>
</organism>
<feature type="compositionally biased region" description="Basic and acidic residues" evidence="15">
    <location>
        <begin position="274"/>
        <end position="285"/>
    </location>
</feature>
<dbReference type="InterPro" id="IPR002126">
    <property type="entry name" value="Cadherin-like_dom"/>
</dbReference>
<evidence type="ECO:0000256" key="2">
    <source>
        <dbReference type="ARBA" id="ARBA00022475"/>
    </source>
</evidence>
<evidence type="ECO:0000256" key="16">
    <source>
        <dbReference type="SAM" id="Phobius"/>
    </source>
</evidence>
<dbReference type="SMART" id="SM00112">
    <property type="entry name" value="CA"/>
    <property type="match status" value="4"/>
</dbReference>
<dbReference type="GeneTree" id="ENSGT01030000234624"/>
<dbReference type="PRINTS" id="PR01818">
    <property type="entry name" value="DESMOCADHERN"/>
</dbReference>
<dbReference type="FunFam" id="2.60.40.60:FF:000019">
    <property type="entry name" value="Cadherin 2"/>
    <property type="match status" value="1"/>
</dbReference>
<dbReference type="InterPro" id="IPR027397">
    <property type="entry name" value="Catenin-bd_sf"/>
</dbReference>
<keyword evidence="9 16" id="KW-1133">Transmembrane helix</keyword>